<keyword evidence="2 5" id="KW-0689">Ribosomal protein</keyword>
<dbReference type="InterPro" id="IPR057264">
    <property type="entry name" value="Ribosomal_uL24_C"/>
</dbReference>
<evidence type="ECO:0000313" key="7">
    <source>
        <dbReference type="EMBL" id="OGD97414.1"/>
    </source>
</evidence>
<comment type="function">
    <text evidence="5">One of two assembly initiator proteins, it binds directly to the 5'-end of the 23S rRNA, where it nucleates assembly of the 50S subunit.</text>
</comment>
<comment type="caution">
    <text evidence="7">The sequence shown here is derived from an EMBL/GenBank/DDBJ whole genome shotgun (WGS) entry which is preliminary data.</text>
</comment>
<evidence type="ECO:0000256" key="4">
    <source>
        <dbReference type="ARBA" id="ARBA00035206"/>
    </source>
</evidence>
<dbReference type="SMART" id="SM00739">
    <property type="entry name" value="KOW"/>
    <property type="match status" value="1"/>
</dbReference>
<proteinExistence type="inferred from homology"/>
<dbReference type="AlphaFoldDB" id="A0A1F5H034"/>
<comment type="subunit">
    <text evidence="5">Part of the 50S ribosomal subunit.</text>
</comment>
<organism evidence="7 8">
    <name type="scientific">Candidatus Curtissbacteria bacterium RIFCSPLOWO2_01_FULL_38_11b</name>
    <dbReference type="NCBI Taxonomy" id="1797725"/>
    <lineage>
        <taxon>Bacteria</taxon>
        <taxon>Candidatus Curtissiibacteriota</taxon>
    </lineage>
</organism>
<evidence type="ECO:0000256" key="1">
    <source>
        <dbReference type="ARBA" id="ARBA00010618"/>
    </source>
</evidence>
<dbReference type="STRING" id="1797725.A3A49_00300"/>
<dbReference type="Pfam" id="PF00467">
    <property type="entry name" value="KOW"/>
    <property type="match status" value="1"/>
</dbReference>
<evidence type="ECO:0000256" key="3">
    <source>
        <dbReference type="ARBA" id="ARBA00023274"/>
    </source>
</evidence>
<keyword evidence="5" id="KW-0694">RNA-binding</keyword>
<dbReference type="GO" id="GO:1990904">
    <property type="term" value="C:ribonucleoprotein complex"/>
    <property type="evidence" value="ECO:0007669"/>
    <property type="project" value="UniProtKB-KW"/>
</dbReference>
<reference evidence="7 8" key="1">
    <citation type="journal article" date="2016" name="Nat. Commun.">
        <title>Thousands of microbial genomes shed light on interconnected biogeochemical processes in an aquifer system.</title>
        <authorList>
            <person name="Anantharaman K."/>
            <person name="Brown C.T."/>
            <person name="Hug L.A."/>
            <person name="Sharon I."/>
            <person name="Castelle C.J."/>
            <person name="Probst A.J."/>
            <person name="Thomas B.C."/>
            <person name="Singh A."/>
            <person name="Wilkins M.J."/>
            <person name="Karaoz U."/>
            <person name="Brodie E.L."/>
            <person name="Williams K.H."/>
            <person name="Hubbard S.S."/>
            <person name="Banfield J.F."/>
        </authorList>
    </citation>
    <scope>NUCLEOTIDE SEQUENCE [LARGE SCALE GENOMIC DNA]</scope>
</reference>
<dbReference type="GO" id="GO:0019843">
    <property type="term" value="F:rRNA binding"/>
    <property type="evidence" value="ECO:0007669"/>
    <property type="project" value="UniProtKB-UniRule"/>
</dbReference>
<dbReference type="InterPro" id="IPR005824">
    <property type="entry name" value="KOW"/>
</dbReference>
<accession>A0A1F5H034</accession>
<dbReference type="Gene3D" id="2.30.30.30">
    <property type="match status" value="1"/>
</dbReference>
<comment type="function">
    <text evidence="5">One of the proteins that surrounds the polypeptide exit tunnel on the outside of the subunit.</text>
</comment>
<dbReference type="HAMAP" id="MF_01326_B">
    <property type="entry name" value="Ribosomal_uL24_B"/>
    <property type="match status" value="1"/>
</dbReference>
<keyword evidence="3 5" id="KW-0687">Ribonucleoprotein</keyword>
<protein>
    <recommendedName>
        <fullName evidence="4 5">Large ribosomal subunit protein uL24</fullName>
    </recommendedName>
</protein>
<dbReference type="EMBL" id="MFBO01000032">
    <property type="protein sequence ID" value="OGD97414.1"/>
    <property type="molecule type" value="Genomic_DNA"/>
</dbReference>
<dbReference type="GO" id="GO:0003735">
    <property type="term" value="F:structural constituent of ribosome"/>
    <property type="evidence" value="ECO:0007669"/>
    <property type="project" value="InterPro"/>
</dbReference>
<dbReference type="GO" id="GO:0006412">
    <property type="term" value="P:translation"/>
    <property type="evidence" value="ECO:0007669"/>
    <property type="project" value="UniProtKB-UniRule"/>
</dbReference>
<dbReference type="Proteomes" id="UP000176740">
    <property type="component" value="Unassembled WGS sequence"/>
</dbReference>
<keyword evidence="5" id="KW-0699">rRNA-binding</keyword>
<evidence type="ECO:0000256" key="2">
    <source>
        <dbReference type="ARBA" id="ARBA00022980"/>
    </source>
</evidence>
<dbReference type="InterPro" id="IPR014722">
    <property type="entry name" value="Rib_uL2_dom2"/>
</dbReference>
<dbReference type="InterPro" id="IPR041988">
    <property type="entry name" value="Ribosomal_uL24_KOW"/>
</dbReference>
<feature type="domain" description="KOW" evidence="6">
    <location>
        <begin position="3"/>
        <end position="30"/>
    </location>
</feature>
<dbReference type="CDD" id="cd06089">
    <property type="entry name" value="KOW_RPL26"/>
    <property type="match status" value="1"/>
</dbReference>
<dbReference type="GO" id="GO:0005840">
    <property type="term" value="C:ribosome"/>
    <property type="evidence" value="ECO:0007669"/>
    <property type="project" value="UniProtKB-KW"/>
</dbReference>
<comment type="similarity">
    <text evidence="1 5">Belongs to the universal ribosomal protein uL24 family.</text>
</comment>
<dbReference type="PANTHER" id="PTHR12903">
    <property type="entry name" value="MITOCHONDRIAL RIBOSOMAL PROTEIN L24"/>
    <property type="match status" value="1"/>
</dbReference>
<gene>
    <name evidence="5" type="primary">rplX</name>
    <name evidence="7" type="ORF">A3A49_00300</name>
</gene>
<dbReference type="NCBIfam" id="TIGR01079">
    <property type="entry name" value="rplX_bact"/>
    <property type="match status" value="1"/>
</dbReference>
<evidence type="ECO:0000259" key="6">
    <source>
        <dbReference type="SMART" id="SM00739"/>
    </source>
</evidence>
<dbReference type="SUPFAM" id="SSF50104">
    <property type="entry name" value="Translation proteins SH3-like domain"/>
    <property type="match status" value="1"/>
</dbReference>
<evidence type="ECO:0000313" key="8">
    <source>
        <dbReference type="Proteomes" id="UP000176740"/>
    </source>
</evidence>
<evidence type="ECO:0000256" key="5">
    <source>
        <dbReference type="HAMAP-Rule" id="MF_01326"/>
    </source>
</evidence>
<dbReference type="InterPro" id="IPR003256">
    <property type="entry name" value="Ribosomal_uL24"/>
</dbReference>
<name>A0A1F5H034_9BACT</name>
<sequence>MFKFKIGDQVLITAGKDKGKKSKIEKILPHENKLVIAGVNVYKRHRRATRNQAAGTYEVTRPISVANIAIICPKCTNPTRIGFILNEKSPAFRPGKSIKNGKSLPAGSLRKASKQGKIRICKKCKGHI</sequence>
<dbReference type="Pfam" id="PF17136">
    <property type="entry name" value="ribosomal_L24"/>
    <property type="match status" value="1"/>
</dbReference>
<dbReference type="InterPro" id="IPR008991">
    <property type="entry name" value="Translation_prot_SH3-like_sf"/>
</dbReference>